<protein>
    <submittedName>
        <fullName evidence="2">Gas vesicle protein</fullName>
    </submittedName>
</protein>
<evidence type="ECO:0000313" key="3">
    <source>
        <dbReference type="Proteomes" id="UP000315868"/>
    </source>
</evidence>
<gene>
    <name evidence="2" type="ORF">EWV45_10385</name>
</gene>
<accession>A0A552KVJ0</accession>
<sequence>MTTTRPPRPIRSKISTMPRKQSEADHQLELYKLITEKQRIQEKLEMMERQIQQLKNRLTFVTEQIETTEQSIQNLRTANPPSLSLAKKPDSPKTVAHSSNDSSNFQTFYLEY</sequence>
<dbReference type="EMBL" id="SFAM01000088">
    <property type="protein sequence ID" value="TRV11984.1"/>
    <property type="molecule type" value="Genomic_DNA"/>
</dbReference>
<feature type="region of interest" description="Disordered" evidence="1">
    <location>
        <begin position="1"/>
        <end position="23"/>
    </location>
</feature>
<feature type="region of interest" description="Disordered" evidence="1">
    <location>
        <begin position="69"/>
        <end position="103"/>
    </location>
</feature>
<comment type="caution">
    <text evidence="2">The sequence shown here is derived from an EMBL/GenBank/DDBJ whole genome shotgun (WGS) entry which is preliminary data.</text>
</comment>
<reference evidence="2 3" key="1">
    <citation type="submission" date="2019-01" db="EMBL/GenBank/DDBJ databases">
        <title>Coherence of Microcystis species and biogeography revealed through population genomics.</title>
        <authorList>
            <person name="Perez-Carrascal O.M."/>
            <person name="Terrat Y."/>
            <person name="Giani A."/>
            <person name="Fortin N."/>
            <person name="Tromas N."/>
            <person name="Shapiro B.J."/>
        </authorList>
    </citation>
    <scope>NUCLEOTIDE SEQUENCE [LARGE SCALE GENOMIC DNA]</scope>
    <source>
        <strain evidence="2">Mf_QC_C_20070823_S10D</strain>
    </source>
</reference>
<evidence type="ECO:0000313" key="2">
    <source>
        <dbReference type="EMBL" id="TRV11984.1"/>
    </source>
</evidence>
<proteinExistence type="predicted"/>
<dbReference type="AlphaFoldDB" id="A0A552KVJ0"/>
<evidence type="ECO:0000256" key="1">
    <source>
        <dbReference type="SAM" id="MobiDB-lite"/>
    </source>
</evidence>
<dbReference type="Proteomes" id="UP000315868">
    <property type="component" value="Unassembled WGS sequence"/>
</dbReference>
<organism evidence="2 3">
    <name type="scientific">Microcystis flos-aquae Mf_QC_C_20070823_S10D</name>
    <dbReference type="NCBI Taxonomy" id="2486236"/>
    <lineage>
        <taxon>Bacteria</taxon>
        <taxon>Bacillati</taxon>
        <taxon>Cyanobacteriota</taxon>
        <taxon>Cyanophyceae</taxon>
        <taxon>Oscillatoriophycideae</taxon>
        <taxon>Chroococcales</taxon>
        <taxon>Microcystaceae</taxon>
        <taxon>Microcystis</taxon>
    </lineage>
</organism>
<name>A0A552KVJ0_9CHRO</name>
<feature type="compositionally biased region" description="Polar residues" evidence="1">
    <location>
        <begin position="69"/>
        <end position="82"/>
    </location>
</feature>